<dbReference type="InterPro" id="IPR050072">
    <property type="entry name" value="Peptidase_M20A"/>
</dbReference>
<dbReference type="InterPro" id="IPR017150">
    <property type="entry name" value="Pept_M20_glutamate_carboxypep"/>
</dbReference>
<evidence type="ECO:0000256" key="1">
    <source>
        <dbReference type="ARBA" id="ARBA00022723"/>
    </source>
</evidence>
<dbReference type="PANTHER" id="PTHR43808">
    <property type="entry name" value="ACETYLORNITHINE DEACETYLASE"/>
    <property type="match status" value="1"/>
</dbReference>
<dbReference type="InterPro" id="IPR011650">
    <property type="entry name" value="Peptidase_M20_dimer"/>
</dbReference>
<dbReference type="InterPro" id="IPR002933">
    <property type="entry name" value="Peptidase_M20"/>
</dbReference>
<name>A0A256GA08_9HYPH</name>
<reference evidence="5 6" key="1">
    <citation type="submission" date="2017-07" db="EMBL/GenBank/DDBJ databases">
        <title>Phylogenetic study on the rhizospheric bacterium Ochrobactrum sp. A44.</title>
        <authorList>
            <person name="Krzyzanowska D.M."/>
            <person name="Ossowicki A."/>
            <person name="Rajewska M."/>
            <person name="Maciag T."/>
            <person name="Kaczynski Z."/>
            <person name="Czerwicka M."/>
            <person name="Jafra S."/>
        </authorList>
    </citation>
    <scope>NUCLEOTIDE SEQUENCE [LARGE SCALE GENOMIC DNA]</scope>
    <source>
        <strain evidence="5 6">CCUG 30717</strain>
    </source>
</reference>
<comment type="caution">
    <text evidence="5">The sequence shown here is derived from an EMBL/GenBank/DDBJ whole genome shotgun (WGS) entry which is preliminary data.</text>
</comment>
<dbReference type="InterPro" id="IPR036264">
    <property type="entry name" value="Bact_exopeptidase_dim_dom"/>
</dbReference>
<dbReference type="AlphaFoldDB" id="A0A256GA08"/>
<proteinExistence type="predicted"/>
<dbReference type="Gene3D" id="3.30.70.360">
    <property type="match status" value="1"/>
</dbReference>
<dbReference type="STRING" id="419475.A8A54_18440"/>
<feature type="domain" description="Peptidase M20 dimerisation" evidence="4">
    <location>
        <begin position="196"/>
        <end position="289"/>
    </location>
</feature>
<organism evidence="5 6">
    <name type="scientific">Brucella pseudogrignonensis</name>
    <dbReference type="NCBI Taxonomy" id="419475"/>
    <lineage>
        <taxon>Bacteria</taxon>
        <taxon>Pseudomonadati</taxon>
        <taxon>Pseudomonadota</taxon>
        <taxon>Alphaproteobacteria</taxon>
        <taxon>Hyphomicrobiales</taxon>
        <taxon>Brucellaceae</taxon>
        <taxon>Brucella/Ochrobactrum group</taxon>
        <taxon>Brucella</taxon>
    </lineage>
</organism>
<evidence type="ECO:0000259" key="4">
    <source>
        <dbReference type="Pfam" id="PF07687"/>
    </source>
</evidence>
<dbReference type="PANTHER" id="PTHR43808:SF9">
    <property type="entry name" value="BLL0789 PROTEIN"/>
    <property type="match status" value="1"/>
</dbReference>
<dbReference type="GO" id="GO:0046872">
    <property type="term" value="F:metal ion binding"/>
    <property type="evidence" value="ECO:0007669"/>
    <property type="project" value="UniProtKB-KW"/>
</dbReference>
<dbReference type="RefSeq" id="WP_235819082.1">
    <property type="nucleotide sequence ID" value="NZ_JBHEEM010000018.1"/>
</dbReference>
<evidence type="ECO:0000313" key="6">
    <source>
        <dbReference type="Proteomes" id="UP000216188"/>
    </source>
</evidence>
<keyword evidence="1" id="KW-0479">Metal-binding</keyword>
<keyword evidence="2" id="KW-0378">Hydrolase</keyword>
<accession>A0A256GA08</accession>
<dbReference type="Proteomes" id="UP000216188">
    <property type="component" value="Unassembled WGS sequence"/>
</dbReference>
<feature type="active site" evidence="3">
    <location>
        <position position="102"/>
    </location>
</feature>
<gene>
    <name evidence="5" type="ORF">CEV34_3256</name>
</gene>
<sequence>MTPKNPARHRPTIILEEMMNPFLSYLTTHADDMLNDLKALVEHQSPTEDKALVDACGAFLCDLFARHLNVQPERFAQTKAGDHLLFKIGQGNRRTLLLTHFDTVWDLDRLGTRIEDGKYYGPGAFDMKGGVIQGIWALKALIAGDALDNHQVWFLCTSDEETGSWHSRALIEEIARQCDQVLVLEPSEEGTGNLKIARKGTGHFHMQIKGKAAHAGNNPLGGVSAAEEMARQILRLHELQDLSRGTTVNVGIAQAGNRINVIPDHASLSIDVRVTSLDEAERVEAEIRACPVFLDGAQIEISGGLNRPPMELNARNKSLFEQAVRAGTALGMTVSGSAVGGGSDGNFTSALDIPTLDGLGAEGGGPHAEYEHVTIAGLPRRAALISQIIANS</sequence>
<dbReference type="SUPFAM" id="SSF55031">
    <property type="entry name" value="Bacterial exopeptidase dimerisation domain"/>
    <property type="match status" value="1"/>
</dbReference>
<feature type="active site" description="Proton acceptor" evidence="3">
    <location>
        <position position="160"/>
    </location>
</feature>
<dbReference type="Pfam" id="PF07687">
    <property type="entry name" value="M20_dimer"/>
    <property type="match status" value="1"/>
</dbReference>
<evidence type="ECO:0000256" key="3">
    <source>
        <dbReference type="PIRSR" id="PIRSR037238-1"/>
    </source>
</evidence>
<dbReference type="Pfam" id="PF01546">
    <property type="entry name" value="Peptidase_M20"/>
    <property type="match status" value="1"/>
</dbReference>
<dbReference type="CDD" id="cd03885">
    <property type="entry name" value="M20_CPDG2"/>
    <property type="match status" value="1"/>
</dbReference>
<dbReference type="SUPFAM" id="SSF53187">
    <property type="entry name" value="Zn-dependent exopeptidases"/>
    <property type="match status" value="1"/>
</dbReference>
<evidence type="ECO:0000313" key="5">
    <source>
        <dbReference type="EMBL" id="OYR23923.1"/>
    </source>
</evidence>
<keyword evidence="6" id="KW-1185">Reference proteome</keyword>
<protein>
    <submittedName>
        <fullName evidence="5">Peptidase dimerization domain protein</fullName>
    </submittedName>
</protein>
<dbReference type="PIRSF" id="PIRSF037238">
    <property type="entry name" value="Carboxypeptidase_G2"/>
    <property type="match status" value="1"/>
</dbReference>
<evidence type="ECO:0000256" key="2">
    <source>
        <dbReference type="ARBA" id="ARBA00022801"/>
    </source>
</evidence>
<dbReference type="GO" id="GO:0016787">
    <property type="term" value="F:hydrolase activity"/>
    <property type="evidence" value="ECO:0007669"/>
    <property type="project" value="UniProtKB-KW"/>
</dbReference>
<dbReference type="Gene3D" id="3.40.630.10">
    <property type="entry name" value="Zn peptidases"/>
    <property type="match status" value="1"/>
</dbReference>
<dbReference type="EMBL" id="NNRM01000037">
    <property type="protein sequence ID" value="OYR23923.1"/>
    <property type="molecule type" value="Genomic_DNA"/>
</dbReference>